<dbReference type="InterPro" id="IPR013249">
    <property type="entry name" value="RNA_pol_sigma70_r4_t2"/>
</dbReference>
<dbReference type="InterPro" id="IPR014284">
    <property type="entry name" value="RNA_pol_sigma-70_dom"/>
</dbReference>
<evidence type="ECO:0000259" key="6">
    <source>
        <dbReference type="Pfam" id="PF04542"/>
    </source>
</evidence>
<dbReference type="SUPFAM" id="SSF88659">
    <property type="entry name" value="Sigma3 and sigma4 domains of RNA polymerase sigma factors"/>
    <property type="match status" value="1"/>
</dbReference>
<dbReference type="GO" id="GO:0006352">
    <property type="term" value="P:DNA-templated transcription initiation"/>
    <property type="evidence" value="ECO:0007669"/>
    <property type="project" value="InterPro"/>
</dbReference>
<dbReference type="InterPro" id="IPR013324">
    <property type="entry name" value="RNA_pol_sigma_r3/r4-like"/>
</dbReference>
<feature type="domain" description="RNA polymerase sigma-70 region 2" evidence="6">
    <location>
        <begin position="47"/>
        <end position="111"/>
    </location>
</feature>
<evidence type="ECO:0000259" key="7">
    <source>
        <dbReference type="Pfam" id="PF08281"/>
    </source>
</evidence>
<evidence type="ECO:0000313" key="8">
    <source>
        <dbReference type="EMBL" id="AMY12752.1"/>
    </source>
</evidence>
<dbReference type="NCBIfam" id="TIGR02937">
    <property type="entry name" value="sigma70-ECF"/>
    <property type="match status" value="1"/>
</dbReference>
<dbReference type="PANTHER" id="PTHR43133">
    <property type="entry name" value="RNA POLYMERASE ECF-TYPE SIGMA FACTO"/>
    <property type="match status" value="1"/>
</dbReference>
<sequence>MSLDVGIVTPVSGELLDGGEMKRDSNAERTLVEQLQAGVPGAVEMLASTYGSKVYQLAFRYMKNREDSEEVTQDVLMKVVKKVEAFRGDAALSSWIYRITFNTAMSRLRNGKFTRPAEVSEHEMQGQDQDDGIRRLRGAADWTSLADEAFLRTQLRGRLADAMKDLPEIYRAPIVLRDIHGLSTEEASLVLNVKSQTLKSRLHRGRLILRERLADFATGLTLHSVV</sequence>
<dbReference type="STRING" id="1855912.LuPra_06034"/>
<dbReference type="PANTHER" id="PTHR43133:SF8">
    <property type="entry name" value="RNA POLYMERASE SIGMA FACTOR HI_1459-RELATED"/>
    <property type="match status" value="1"/>
</dbReference>
<evidence type="ECO:0000256" key="1">
    <source>
        <dbReference type="ARBA" id="ARBA00010641"/>
    </source>
</evidence>
<keyword evidence="3" id="KW-0731">Sigma factor</keyword>
<dbReference type="AlphaFoldDB" id="A0A143PVZ3"/>
<evidence type="ECO:0000313" key="9">
    <source>
        <dbReference type="Proteomes" id="UP000076079"/>
    </source>
</evidence>
<reference evidence="8 9" key="1">
    <citation type="journal article" date="2016" name="Genome Announc.">
        <title>First Complete Genome Sequence of a Subdivision 6 Acidobacterium Strain.</title>
        <authorList>
            <person name="Huang S."/>
            <person name="Vieira S."/>
            <person name="Bunk B."/>
            <person name="Riedel T."/>
            <person name="Sproer C."/>
            <person name="Overmann J."/>
        </authorList>
    </citation>
    <scope>NUCLEOTIDE SEQUENCE [LARGE SCALE GENOMIC DNA]</scope>
    <source>
        <strain evidence="9">DSM 100886 HEG_-6_39</strain>
    </source>
</reference>
<keyword evidence="9" id="KW-1185">Reference proteome</keyword>
<dbReference type="KEGG" id="abac:LuPra_06034"/>
<dbReference type="RefSeq" id="WP_110174182.1">
    <property type="nucleotide sequence ID" value="NZ_CP015136.1"/>
</dbReference>
<keyword evidence="5" id="KW-0804">Transcription</keyword>
<organism evidence="8 9">
    <name type="scientific">Luteitalea pratensis</name>
    <dbReference type="NCBI Taxonomy" id="1855912"/>
    <lineage>
        <taxon>Bacteria</taxon>
        <taxon>Pseudomonadati</taxon>
        <taxon>Acidobacteriota</taxon>
        <taxon>Vicinamibacteria</taxon>
        <taxon>Vicinamibacterales</taxon>
        <taxon>Vicinamibacteraceae</taxon>
        <taxon>Luteitalea</taxon>
    </lineage>
</organism>
<protein>
    <submittedName>
        <fullName evidence="8">Sigma-W factor</fullName>
    </submittedName>
</protein>
<dbReference type="InterPro" id="IPR007627">
    <property type="entry name" value="RNA_pol_sigma70_r2"/>
</dbReference>
<evidence type="ECO:0000256" key="2">
    <source>
        <dbReference type="ARBA" id="ARBA00023015"/>
    </source>
</evidence>
<evidence type="ECO:0000256" key="4">
    <source>
        <dbReference type="ARBA" id="ARBA00023125"/>
    </source>
</evidence>
<dbReference type="InterPro" id="IPR013325">
    <property type="entry name" value="RNA_pol_sigma_r2"/>
</dbReference>
<evidence type="ECO:0000256" key="3">
    <source>
        <dbReference type="ARBA" id="ARBA00023082"/>
    </source>
</evidence>
<dbReference type="Gene3D" id="1.10.10.10">
    <property type="entry name" value="Winged helix-like DNA-binding domain superfamily/Winged helix DNA-binding domain"/>
    <property type="match status" value="1"/>
</dbReference>
<dbReference type="Gene3D" id="1.10.1740.10">
    <property type="match status" value="1"/>
</dbReference>
<dbReference type="Pfam" id="PF08281">
    <property type="entry name" value="Sigma70_r4_2"/>
    <property type="match status" value="1"/>
</dbReference>
<dbReference type="GO" id="GO:0003677">
    <property type="term" value="F:DNA binding"/>
    <property type="evidence" value="ECO:0007669"/>
    <property type="project" value="UniProtKB-KW"/>
</dbReference>
<dbReference type="InterPro" id="IPR036388">
    <property type="entry name" value="WH-like_DNA-bd_sf"/>
</dbReference>
<reference evidence="9" key="2">
    <citation type="submission" date="2016-04" db="EMBL/GenBank/DDBJ databases">
        <title>First Complete Genome Sequence of a Subdivision 6 Acidobacterium.</title>
        <authorList>
            <person name="Huang S."/>
            <person name="Vieira S."/>
            <person name="Bunk B."/>
            <person name="Riedel T."/>
            <person name="Sproeer C."/>
            <person name="Overmann J."/>
        </authorList>
    </citation>
    <scope>NUCLEOTIDE SEQUENCE [LARGE SCALE GENOMIC DNA]</scope>
    <source>
        <strain evidence="9">DSM 100886 HEG_-6_39</strain>
    </source>
</reference>
<gene>
    <name evidence="8" type="primary">sigW_9</name>
    <name evidence="8" type="ORF">LuPra_06034</name>
</gene>
<comment type="similarity">
    <text evidence="1">Belongs to the sigma-70 factor family. ECF subfamily.</text>
</comment>
<accession>A0A143PVZ3</accession>
<keyword evidence="2" id="KW-0805">Transcription regulation</keyword>
<proteinExistence type="inferred from homology"/>
<dbReference type="Proteomes" id="UP000076079">
    <property type="component" value="Chromosome"/>
</dbReference>
<keyword evidence="4" id="KW-0238">DNA-binding</keyword>
<dbReference type="SUPFAM" id="SSF88946">
    <property type="entry name" value="Sigma2 domain of RNA polymerase sigma factors"/>
    <property type="match status" value="1"/>
</dbReference>
<dbReference type="InterPro" id="IPR039425">
    <property type="entry name" value="RNA_pol_sigma-70-like"/>
</dbReference>
<evidence type="ECO:0000256" key="5">
    <source>
        <dbReference type="ARBA" id="ARBA00023163"/>
    </source>
</evidence>
<dbReference type="EMBL" id="CP015136">
    <property type="protein sequence ID" value="AMY12752.1"/>
    <property type="molecule type" value="Genomic_DNA"/>
</dbReference>
<feature type="domain" description="RNA polymerase sigma factor 70 region 4 type 2" evidence="7">
    <location>
        <begin position="157"/>
        <end position="207"/>
    </location>
</feature>
<dbReference type="Pfam" id="PF04542">
    <property type="entry name" value="Sigma70_r2"/>
    <property type="match status" value="1"/>
</dbReference>
<name>A0A143PVZ3_LUTPR</name>
<dbReference type="GO" id="GO:0016987">
    <property type="term" value="F:sigma factor activity"/>
    <property type="evidence" value="ECO:0007669"/>
    <property type="project" value="UniProtKB-KW"/>
</dbReference>
<dbReference type="CDD" id="cd06171">
    <property type="entry name" value="Sigma70_r4"/>
    <property type="match status" value="1"/>
</dbReference>